<evidence type="ECO:0000313" key="2">
    <source>
        <dbReference type="EMBL" id="OSC32291.1"/>
    </source>
</evidence>
<feature type="domain" description="DUF7229" evidence="1">
    <location>
        <begin position="9"/>
        <end position="90"/>
    </location>
</feature>
<protein>
    <recommendedName>
        <fullName evidence="1">DUF7229 domain-containing protein</fullName>
    </recommendedName>
</protein>
<evidence type="ECO:0000259" key="1">
    <source>
        <dbReference type="Pfam" id="PF23875"/>
    </source>
</evidence>
<dbReference type="EMBL" id="NCXM01000001">
    <property type="protein sequence ID" value="OSC32291.1"/>
    <property type="molecule type" value="Genomic_DNA"/>
</dbReference>
<dbReference type="Pfam" id="PF23875">
    <property type="entry name" value="DUF7229"/>
    <property type="match status" value="1"/>
</dbReference>
<proteinExistence type="predicted"/>
<gene>
    <name evidence="2" type="ORF">B8W69_00400</name>
</gene>
<sequence length="135" mass="15282">MSTNLITQITGLEPTYSVREAAVLLGRSYSWLDQRLRHGEFVQVDGTILQPLRSPGRYRYLTFRMVIDIAACCYRRRWYSFDQLNSVFHVLAVAAYRDAGDHGTPARDLLKQLSSRMAAIGCEDALSTAPPTVRK</sequence>
<name>A0A1X2LE84_9MYCO</name>
<accession>A0A1X2LE84</accession>
<dbReference type="Proteomes" id="UP000242320">
    <property type="component" value="Unassembled WGS sequence"/>
</dbReference>
<comment type="caution">
    <text evidence="2">The sequence shown here is derived from an EMBL/GenBank/DDBJ whole genome shotgun (WGS) entry which is preliminary data.</text>
</comment>
<reference evidence="2 3" key="1">
    <citation type="submission" date="2017-04" db="EMBL/GenBank/DDBJ databases">
        <title>The new phylogeny of genus Mycobacterium.</title>
        <authorList>
            <person name="Tortoli E."/>
            <person name="Trovato A."/>
            <person name="Cirillo D.M."/>
        </authorList>
    </citation>
    <scope>NUCLEOTIDE SEQUENCE [LARGE SCALE GENOMIC DNA]</scope>
    <source>
        <strain evidence="2 3">DSM 45247</strain>
    </source>
</reference>
<dbReference type="InterPro" id="IPR055653">
    <property type="entry name" value="DUF7229"/>
</dbReference>
<keyword evidence="3" id="KW-1185">Reference proteome</keyword>
<dbReference type="RefSeq" id="WP_085287999.1">
    <property type="nucleotide sequence ID" value="NZ_NCXM01000001.1"/>
</dbReference>
<dbReference type="OrthoDB" id="9884015at2"/>
<organism evidence="2 3">
    <name type="scientific">Mycolicibacterium vulneris</name>
    <dbReference type="NCBI Taxonomy" id="547163"/>
    <lineage>
        <taxon>Bacteria</taxon>
        <taxon>Bacillati</taxon>
        <taxon>Actinomycetota</taxon>
        <taxon>Actinomycetes</taxon>
        <taxon>Mycobacteriales</taxon>
        <taxon>Mycobacteriaceae</taxon>
        <taxon>Mycolicibacterium</taxon>
    </lineage>
</organism>
<evidence type="ECO:0000313" key="3">
    <source>
        <dbReference type="Proteomes" id="UP000242320"/>
    </source>
</evidence>
<dbReference type="AlphaFoldDB" id="A0A1X2LE84"/>